<feature type="domain" description="Guanylate cyclase" evidence="9">
    <location>
        <begin position="313"/>
        <end position="441"/>
    </location>
</feature>
<dbReference type="Gene3D" id="3.30.450.40">
    <property type="match status" value="1"/>
</dbReference>
<dbReference type="SUPFAM" id="SSF55781">
    <property type="entry name" value="GAF domain-like"/>
    <property type="match status" value="1"/>
</dbReference>
<feature type="coiled-coil region" evidence="8">
    <location>
        <begin position="251"/>
        <end position="285"/>
    </location>
</feature>
<evidence type="ECO:0000256" key="1">
    <source>
        <dbReference type="ARBA" id="ARBA00004370"/>
    </source>
</evidence>
<dbReference type="InterPro" id="IPR050401">
    <property type="entry name" value="Cyclic_nucleotide_synthase"/>
</dbReference>
<dbReference type="InterPro" id="IPR018297">
    <property type="entry name" value="A/G_cyclase_CS"/>
</dbReference>
<keyword evidence="5" id="KW-0472">Membrane</keyword>
<dbReference type="CDD" id="cd07302">
    <property type="entry name" value="CHD"/>
    <property type="match status" value="1"/>
</dbReference>
<evidence type="ECO:0000256" key="8">
    <source>
        <dbReference type="SAM" id="Coils"/>
    </source>
</evidence>
<accession>A0ABX4YG30</accession>
<dbReference type="Pfam" id="PF13185">
    <property type="entry name" value="GAF_2"/>
    <property type="match status" value="1"/>
</dbReference>
<dbReference type="PANTHER" id="PTHR11920">
    <property type="entry name" value="GUANYLYL CYCLASE"/>
    <property type="match status" value="1"/>
</dbReference>
<dbReference type="InterPro" id="IPR029787">
    <property type="entry name" value="Nucleotide_cyclase"/>
</dbReference>
<evidence type="ECO:0000256" key="7">
    <source>
        <dbReference type="RuleBase" id="RU000405"/>
    </source>
</evidence>
<dbReference type="InterPro" id="IPR003018">
    <property type="entry name" value="GAF"/>
</dbReference>
<evidence type="ECO:0000256" key="6">
    <source>
        <dbReference type="ARBA" id="ARBA00023239"/>
    </source>
</evidence>
<comment type="similarity">
    <text evidence="7">Belongs to the adenylyl cyclase class-4/guanylyl cyclase family.</text>
</comment>
<dbReference type="SMART" id="SM00044">
    <property type="entry name" value="CYCc"/>
    <property type="match status" value="1"/>
</dbReference>
<evidence type="ECO:0000313" key="10">
    <source>
        <dbReference type="EMBL" id="PNV74215.1"/>
    </source>
</evidence>
<dbReference type="PROSITE" id="PS00452">
    <property type="entry name" value="GUANYLATE_CYCLASE_1"/>
    <property type="match status" value="1"/>
</dbReference>
<dbReference type="SUPFAM" id="SSF55073">
    <property type="entry name" value="Nucleotide cyclase"/>
    <property type="match status" value="1"/>
</dbReference>
<dbReference type="Proteomes" id="UP000094669">
    <property type="component" value="Unassembled WGS sequence"/>
</dbReference>
<dbReference type="PANTHER" id="PTHR11920:SF335">
    <property type="entry name" value="GUANYLATE CYCLASE"/>
    <property type="match status" value="1"/>
</dbReference>
<evidence type="ECO:0000256" key="2">
    <source>
        <dbReference type="ARBA" id="ARBA00022692"/>
    </source>
</evidence>
<reference evidence="10" key="1">
    <citation type="submission" date="2018-01" db="EMBL/GenBank/DDBJ databases">
        <title>Genomic characterization of Leptospira inadai serogroup Lyme isolated from captured rat in Brazil and comparative analysis with human reference strain.</title>
        <authorList>
            <person name="Moreno L.Z."/>
            <person name="Loureiro A.P."/>
            <person name="Miraglia F."/>
            <person name="Kremer F.S."/>
            <person name="Eslabao M.R."/>
            <person name="Dellagostin O.A."/>
            <person name="Lilenbaum W."/>
            <person name="Moreno A.M."/>
        </authorList>
    </citation>
    <scope>NUCLEOTIDE SEQUENCE [LARGE SCALE GENOMIC DNA]</scope>
    <source>
        <strain evidence="10">M34/99</strain>
    </source>
</reference>
<dbReference type="EMBL" id="MCRM02000016">
    <property type="protein sequence ID" value="PNV74215.1"/>
    <property type="molecule type" value="Genomic_DNA"/>
</dbReference>
<evidence type="ECO:0000259" key="9">
    <source>
        <dbReference type="PROSITE" id="PS50125"/>
    </source>
</evidence>
<dbReference type="RefSeq" id="WP_010412773.1">
    <property type="nucleotide sequence ID" value="NZ_MCRM02000016.1"/>
</dbReference>
<dbReference type="Gene3D" id="3.30.70.1230">
    <property type="entry name" value="Nucleotide cyclase"/>
    <property type="match status" value="1"/>
</dbReference>
<keyword evidence="8" id="KW-0175">Coiled coil</keyword>
<keyword evidence="3" id="KW-0547">Nucleotide-binding</keyword>
<keyword evidence="2" id="KW-0812">Transmembrane</keyword>
<evidence type="ECO:0000256" key="4">
    <source>
        <dbReference type="ARBA" id="ARBA00022989"/>
    </source>
</evidence>
<name>A0ABX4YG30_9LEPT</name>
<proteinExistence type="inferred from homology"/>
<comment type="subcellular location">
    <subcellularLocation>
        <location evidence="1">Membrane</location>
    </subcellularLocation>
</comment>
<comment type="caution">
    <text evidence="10">The sequence shown here is derived from an EMBL/GenBank/DDBJ whole genome shotgun (WGS) entry which is preliminary data.</text>
</comment>
<dbReference type="InterPro" id="IPR029016">
    <property type="entry name" value="GAF-like_dom_sf"/>
</dbReference>
<sequence>MEKNDSQKEIKTFFEHEYQLLSDAQSFLSNSSSKEQAKDKLRALSDSYESLLKQSSKIMRIGDSTQHRLLKTQEALTNSNIMLESAYMDLKLVTEVGRIITSSLEPKVIIQSVFENTKSMVPMDILAFGIYEEDKHAIKYKFCVIDGRYTPAPSVDSLDEDNPSSFCFKEGSELISLDIDKDYPQYVDEIRKHFGENTKSAVYLPLKVEERFIGILTVHSYEKNAFAPNQLNILRTLANYVAIGVDNADAYRALSKRNRELKESLEKIEVLNKGIEEERQKSENLLLNILPRSIADRLKGGEGVIADYFSSSTVLFADIVGFSKLTTKIATPTRLVEILNRIFTEFDGIADKYRLEKIKTIGDCYMMAGGIPVPDQDHADKTAQAALEMLDRLERLKPDLEYEFNVRIGLHTGEVVAGVIGKNKFVYDLWGDSVNTASRMESHGSTGRIHVSESVYLTLKDKYDFEDRGTIEVKGKGAMHTYFLLGKK</sequence>
<keyword evidence="6 7" id="KW-0456">Lyase</keyword>
<dbReference type="PROSITE" id="PS50125">
    <property type="entry name" value="GUANYLATE_CYCLASE_2"/>
    <property type="match status" value="1"/>
</dbReference>
<dbReference type="InterPro" id="IPR001054">
    <property type="entry name" value="A/G_cyclase"/>
</dbReference>
<dbReference type="Pfam" id="PF00211">
    <property type="entry name" value="Guanylate_cyc"/>
    <property type="match status" value="1"/>
</dbReference>
<keyword evidence="11" id="KW-1185">Reference proteome</keyword>
<evidence type="ECO:0000313" key="11">
    <source>
        <dbReference type="Proteomes" id="UP000094669"/>
    </source>
</evidence>
<evidence type="ECO:0000256" key="5">
    <source>
        <dbReference type="ARBA" id="ARBA00023136"/>
    </source>
</evidence>
<dbReference type="SMART" id="SM00065">
    <property type="entry name" value="GAF"/>
    <property type="match status" value="1"/>
</dbReference>
<gene>
    <name evidence="10" type="ORF">BES34_014475</name>
</gene>
<evidence type="ECO:0000256" key="3">
    <source>
        <dbReference type="ARBA" id="ARBA00022741"/>
    </source>
</evidence>
<keyword evidence="4" id="KW-1133">Transmembrane helix</keyword>
<organism evidence="10 11">
    <name type="scientific">Leptospira inadai serovar Lyme</name>
    <dbReference type="NCBI Taxonomy" id="293084"/>
    <lineage>
        <taxon>Bacteria</taxon>
        <taxon>Pseudomonadati</taxon>
        <taxon>Spirochaetota</taxon>
        <taxon>Spirochaetia</taxon>
        <taxon>Leptospirales</taxon>
        <taxon>Leptospiraceae</taxon>
        <taxon>Leptospira</taxon>
    </lineage>
</organism>
<protein>
    <submittedName>
        <fullName evidence="10">Adenylate cyclase</fullName>
    </submittedName>
</protein>